<accession>A0ABT5UF71</accession>
<evidence type="ECO:0000313" key="3">
    <source>
        <dbReference type="EMBL" id="MDE1465021.1"/>
    </source>
</evidence>
<dbReference type="Gene3D" id="3.40.50.11780">
    <property type="match status" value="1"/>
</dbReference>
<comment type="caution">
    <text evidence="3">The sequence shown here is derived from an EMBL/GenBank/DDBJ whole genome shotgun (WGS) entry which is preliminary data.</text>
</comment>
<dbReference type="RefSeq" id="WP_274691331.1">
    <property type="nucleotide sequence ID" value="NZ_JAPMOU010000049.1"/>
</dbReference>
<keyword evidence="4" id="KW-1185">Reference proteome</keyword>
<dbReference type="PANTHER" id="PTHR35861">
    <property type="match status" value="1"/>
</dbReference>
<evidence type="ECO:0000259" key="2">
    <source>
        <dbReference type="Pfam" id="PF17482"/>
    </source>
</evidence>
<proteinExistence type="inferred from homology"/>
<dbReference type="Proteomes" id="UP001528823">
    <property type="component" value="Unassembled WGS sequence"/>
</dbReference>
<feature type="domain" description="Tail sheath protein C-terminal" evidence="2">
    <location>
        <begin position="349"/>
        <end position="453"/>
    </location>
</feature>
<dbReference type="Pfam" id="PF17482">
    <property type="entry name" value="Phage_sheath_1C"/>
    <property type="match status" value="1"/>
</dbReference>
<dbReference type="EMBL" id="JAPMOU010000049">
    <property type="protein sequence ID" value="MDE1465021.1"/>
    <property type="molecule type" value="Genomic_DNA"/>
</dbReference>
<dbReference type="PANTHER" id="PTHR35861:SF1">
    <property type="entry name" value="PHAGE TAIL SHEATH PROTEIN"/>
    <property type="match status" value="1"/>
</dbReference>
<dbReference type="InterPro" id="IPR052042">
    <property type="entry name" value="Tail_sheath_structural"/>
</dbReference>
<evidence type="ECO:0000256" key="1">
    <source>
        <dbReference type="ARBA" id="ARBA00008005"/>
    </source>
</evidence>
<name>A0ABT5UF71_9GAMM</name>
<protein>
    <submittedName>
        <fullName evidence="3">Phage tail sheath subtilisin-like domain-containing protein</fullName>
    </submittedName>
</protein>
<comment type="similarity">
    <text evidence="1">Belongs to the myoviridae tail sheath protein family.</text>
</comment>
<dbReference type="InterPro" id="IPR020287">
    <property type="entry name" value="Tail_sheath_C"/>
</dbReference>
<organism evidence="3 4">
    <name type="scientific">Spartinivicinus poritis</name>
    <dbReference type="NCBI Taxonomy" id="2994640"/>
    <lineage>
        <taxon>Bacteria</taxon>
        <taxon>Pseudomonadati</taxon>
        <taxon>Pseudomonadota</taxon>
        <taxon>Gammaproteobacteria</taxon>
        <taxon>Oceanospirillales</taxon>
        <taxon>Zooshikellaceae</taxon>
        <taxon>Spartinivicinus</taxon>
    </lineage>
</organism>
<sequence length="460" mass="50287">MSFKTPNVYVREKAILPPSVAEVETAIPAFIGRTEITSNETDGSFLFKPMKITSHVELDSIFGGPAPESFTVDENGNKVGEDGDNAKLLPSHLLYQSILHFFANGGGACYLVSIGDYETTSDAAAFLDALEALKAIDEVTLLLFPDAVNLEPVQYYDIVVQALQQCADLQDRFVPFDVLDSGNPKLENDIIDMRDAIGTRNLKYGAAYYPYVRTSIARAYTEDNVTVLVPELDAFGIPTGNTTPTPMSDLVMTDIHASVKAGLAKNYLVLPPCASVVGIYAQTDETRGVWKAPANISINQVIGPIKGIDDDTQEDMNVDPVSGKSVNAIRAFAGQGTLVWGARTLAGNDNEWRYIPVRRLFNFVEESVKKASRFAVFEPNVPFTWLKVKSTIESFLQNVWEQGGLFGDSPEQAYFVNVGLGQTMTEDDINNGIMNIEIGLAAVRPAEFIILTFSHKSISN</sequence>
<gene>
    <name evidence="3" type="ORF">ORQ98_23950</name>
</gene>
<evidence type="ECO:0000313" key="4">
    <source>
        <dbReference type="Proteomes" id="UP001528823"/>
    </source>
</evidence>
<reference evidence="3 4" key="1">
    <citation type="submission" date="2022-11" db="EMBL/GenBank/DDBJ databases">
        <title>Spartinivicinus poritis sp. nov., isolated from scleractinian coral Porites lutea.</title>
        <authorList>
            <person name="Zhang G."/>
            <person name="Cai L."/>
            <person name="Wei Q."/>
        </authorList>
    </citation>
    <scope>NUCLEOTIDE SEQUENCE [LARGE SCALE GENOMIC DNA]</scope>
    <source>
        <strain evidence="3 4">A2-2</strain>
    </source>
</reference>